<dbReference type="Pfam" id="PF25173">
    <property type="entry name" value="Beta-prop_WDR3_1st"/>
    <property type="match status" value="1"/>
</dbReference>
<evidence type="ECO:0000256" key="4">
    <source>
        <dbReference type="PROSITE-ProRule" id="PRU00221"/>
    </source>
</evidence>
<dbReference type="Gene3D" id="2.130.10.10">
    <property type="entry name" value="YVTN repeat-like/Quinoprotein amine dehydrogenase"/>
    <property type="match status" value="7"/>
</dbReference>
<dbReference type="InterPro" id="IPR036322">
    <property type="entry name" value="WD40_repeat_dom_sf"/>
</dbReference>
<dbReference type="Pfam" id="PF00931">
    <property type="entry name" value="NB-ARC"/>
    <property type="match status" value="1"/>
</dbReference>
<feature type="repeat" description="WD" evidence="4">
    <location>
        <begin position="681"/>
        <end position="722"/>
    </location>
</feature>
<evidence type="ECO:0000259" key="6">
    <source>
        <dbReference type="Pfam" id="PF23414"/>
    </source>
</evidence>
<dbReference type="SUPFAM" id="SSF52540">
    <property type="entry name" value="P-loop containing nucleoside triphosphate hydrolases"/>
    <property type="match status" value="1"/>
</dbReference>
<evidence type="ECO:0000256" key="1">
    <source>
        <dbReference type="ARBA" id="ARBA00022574"/>
    </source>
</evidence>
<feature type="repeat" description="WD" evidence="4">
    <location>
        <begin position="1102"/>
        <end position="1143"/>
    </location>
</feature>
<gene>
    <name evidence="8" type="ORF">WA1_21080</name>
</gene>
<dbReference type="EMBL" id="ANNX02000020">
    <property type="protein sequence ID" value="KYC42460.1"/>
    <property type="molecule type" value="Genomic_DNA"/>
</dbReference>
<comment type="caution">
    <text evidence="8">The sequence shown here is derived from an EMBL/GenBank/DDBJ whole genome shotgun (WGS) entry which is preliminary data.</text>
</comment>
<dbReference type="PROSITE" id="PS50294">
    <property type="entry name" value="WD_REPEATS_REGION"/>
    <property type="match status" value="13"/>
</dbReference>
<dbReference type="RefSeq" id="WP_066612948.1">
    <property type="nucleotide sequence ID" value="NZ_KQ976354.1"/>
</dbReference>
<dbReference type="FunFam" id="2.130.10.10:FF:000016">
    <property type="entry name" value="Coatomer alpha subunit, putative"/>
    <property type="match status" value="1"/>
</dbReference>
<dbReference type="OrthoDB" id="567898at2"/>
<dbReference type="InterPro" id="IPR020472">
    <property type="entry name" value="WD40_PAC1"/>
</dbReference>
<feature type="repeat" description="WD" evidence="4">
    <location>
        <begin position="934"/>
        <end position="975"/>
    </location>
</feature>
<dbReference type="PANTHER" id="PTHR19848">
    <property type="entry name" value="WD40 REPEAT PROTEIN"/>
    <property type="match status" value="1"/>
</dbReference>
<dbReference type="STRING" id="128403.WA1_21080"/>
<comment type="function">
    <text evidence="3">The coatomer is a cytosolic protein complex that binds to dilysine motifs and reversibly associates with Golgi non-clathrin-coated vesicles, which further mediate biosynthetic protein transport from the ER, via the Golgi up to the trans Golgi network. Coatomer complex is required for budding from Golgi membranes, and is essential for the retrograde Golgi-to-ER transport of dilysine-tagged proteins.</text>
</comment>
<feature type="repeat" description="WD" evidence="4">
    <location>
        <begin position="850"/>
        <end position="891"/>
    </location>
</feature>
<evidence type="ECO:0000259" key="5">
    <source>
        <dbReference type="Pfam" id="PF00931"/>
    </source>
</evidence>
<dbReference type="Proteomes" id="UP000076925">
    <property type="component" value="Unassembled WGS sequence"/>
</dbReference>
<dbReference type="Pfam" id="PF23414">
    <property type="entry name" value="Beta-prop_EML_2"/>
    <property type="match status" value="1"/>
</dbReference>
<dbReference type="PRINTS" id="PR00320">
    <property type="entry name" value="GPROTEINBRPT"/>
</dbReference>
<organism evidence="8 9">
    <name type="scientific">Scytonema hofmannii PCC 7110</name>
    <dbReference type="NCBI Taxonomy" id="128403"/>
    <lineage>
        <taxon>Bacteria</taxon>
        <taxon>Bacillati</taxon>
        <taxon>Cyanobacteriota</taxon>
        <taxon>Cyanophyceae</taxon>
        <taxon>Nostocales</taxon>
        <taxon>Scytonemataceae</taxon>
        <taxon>Scytonema</taxon>
    </lineage>
</organism>
<name>A0A139XCN9_9CYAN</name>
<feature type="repeat" description="WD" evidence="4">
    <location>
        <begin position="723"/>
        <end position="764"/>
    </location>
</feature>
<evidence type="ECO:0000313" key="9">
    <source>
        <dbReference type="Proteomes" id="UP000076925"/>
    </source>
</evidence>
<sequence>MNFEEALEVADEAVFLNVGRRLSHVEITILKGSWENLTYEKIASEASYSVAYVKQHVGPDLWKLLTEALGEKVSKSNFRSALERQWRKSKNAEGVGGTLENSIQNSNPPFSPLAKGGLKGGAPLANEEFHRGADWGEQIDVSMFYGRTAELNILEQWLINDRCRLVALLGMGGIGKTSIAAKLAQQIQGSFEYVIWRSLHNSPPLFEILATLIQFFSNLEVSENDLPKSLNSRISLLIEYLLKHRCLIVLDNTETILRSGDRAGFYREGYEDYGLLIKRVGQEIHQSCLILTSREKPKEVASLEGQALPVRSLQLGGVEAVAGQKILEVKGIGGSKSELTTLVEHYAGNVLALKIVATTILDLFNGDVSEFLRQETAVFGSIRELLDQQFSRLSDLEKDIMYWLAINREPISLSQLREDIVLPIPLPKLLDALESLVQRSLLEKNTLMKNPVSLFTLQPVLMEYVTNQLVEQVCQEIATQNITLFRSHALIKTTAKDYVRQTQIRLILEPVIHGLLTDLRSKKDIEEKLTQIITKLQEESPLELGYTGGNVFNLLKQLETDLSGYDFSYLNIWQADLRSVELHNVNLAHANLTKLAFVESCGAILSVTFSPNGTLLAAGDTNGEIHLYQVADGQQLLICKGHKGWVWSVCFSPDGKTLASGSEDQTIKLWDTSNGCCLRNLAAHSGTVFSVAFSPDGDTLASGSEDNTVKLWNVSTGQVYKNLTGHTNWVFSVVFSPDGCTLASGSHDSTIKLWDTRTGQLLNTLHGHTKRVQSVAYSPKNSHILASASDDHTVKLWDTSTGECLKTLQGHSSGLWSIAFSPDGRVLASSSNDQTVRLWDCRTNQCFRILAQHSNRVLSVAFSPQGTILASGTFDQEIKIWEVESGHCLKTIQGYANWVFSVRFSPQGTTLASGTNDGKVRLWNSSTGQCFKTLKGHSNKVWSITFSPDENILASSSDDQTVKLWNISTGRCFKTLQGHTGGVLAVAFSPTSQVLASGGEDQAVKLWDISTGKSFKTLQGHSNRIFTVAFSVDDRILASGSDDHTVKLWDIHTGQCLKTLQGHTNRIYSIAFSPNGFILASASEDKTLKLWDIRTGECLKTLQGHTGWVRSVTFSPDCQVLASSSDDHTVRLWYVSTGECLKILQGHTGWVWSVTFSPKGDAIASGSHDGSIKLWDVLTGYCVQTLKDKRPYEGMNITGVTGLNEATVETLKALGAVESYPSGPPH</sequence>
<dbReference type="PRINTS" id="PR00364">
    <property type="entry name" value="DISEASERSIST"/>
</dbReference>
<dbReference type="CDD" id="cd00200">
    <property type="entry name" value="WD40"/>
    <property type="match status" value="2"/>
</dbReference>
<feature type="repeat" description="WD" evidence="4">
    <location>
        <begin position="1018"/>
        <end position="1059"/>
    </location>
</feature>
<dbReference type="PANTHER" id="PTHR19848:SF8">
    <property type="entry name" value="F-BOX AND WD REPEAT DOMAIN CONTAINING 7"/>
    <property type="match status" value="1"/>
</dbReference>
<reference evidence="8 9" key="1">
    <citation type="journal article" date="2013" name="Genome Biol. Evol.">
        <title>Genomes of Stigonematalean cyanobacteria (subsection V) and the evolution of oxygenic photosynthesis from prokaryotes to plastids.</title>
        <authorList>
            <person name="Dagan T."/>
            <person name="Roettger M."/>
            <person name="Stucken K."/>
            <person name="Landan G."/>
            <person name="Koch R."/>
            <person name="Major P."/>
            <person name="Gould S.B."/>
            <person name="Goremykin V.V."/>
            <person name="Rippka R."/>
            <person name="Tandeau de Marsac N."/>
            <person name="Gugger M."/>
            <person name="Lockhart P.J."/>
            <person name="Allen J.F."/>
            <person name="Brune I."/>
            <person name="Maus I."/>
            <person name="Puhler A."/>
            <person name="Martin W.F."/>
        </authorList>
    </citation>
    <scope>NUCLEOTIDE SEQUENCE [LARGE SCALE GENOMIC DNA]</scope>
    <source>
        <strain evidence="8 9">PCC 7110</strain>
    </source>
</reference>
<protein>
    <submittedName>
        <fullName evidence="8">Uncharacterized protein</fullName>
    </submittedName>
</protein>
<dbReference type="InterPro" id="IPR002182">
    <property type="entry name" value="NB-ARC"/>
</dbReference>
<proteinExistence type="predicted"/>
<keyword evidence="2" id="KW-0677">Repeat</keyword>
<feature type="repeat" description="WD" evidence="4">
    <location>
        <begin position="892"/>
        <end position="933"/>
    </location>
</feature>
<feature type="repeat" description="WD" evidence="4">
    <location>
        <begin position="808"/>
        <end position="849"/>
    </location>
</feature>
<dbReference type="InterPro" id="IPR001680">
    <property type="entry name" value="WD40_rpt"/>
</dbReference>
<dbReference type="Pfam" id="PF26355">
    <property type="entry name" value="HTH_VMAP-M9"/>
    <property type="match status" value="1"/>
</dbReference>
<dbReference type="AlphaFoldDB" id="A0A139XCN9"/>
<dbReference type="Pfam" id="PF00400">
    <property type="entry name" value="WD40"/>
    <property type="match status" value="5"/>
</dbReference>
<dbReference type="PROSITE" id="PS50082">
    <property type="entry name" value="WD_REPEATS_2"/>
    <property type="match status" value="13"/>
</dbReference>
<dbReference type="Gene3D" id="3.40.50.300">
    <property type="entry name" value="P-loop containing nucleotide triphosphate hydrolases"/>
    <property type="match status" value="1"/>
</dbReference>
<dbReference type="InterPro" id="IPR015943">
    <property type="entry name" value="WD40/YVTN_repeat-like_dom_sf"/>
</dbReference>
<feature type="repeat" description="WD" evidence="4">
    <location>
        <begin position="639"/>
        <end position="680"/>
    </location>
</feature>
<feature type="repeat" description="WD" evidence="4">
    <location>
        <begin position="1144"/>
        <end position="1185"/>
    </location>
</feature>
<dbReference type="GO" id="GO:0043531">
    <property type="term" value="F:ADP binding"/>
    <property type="evidence" value="ECO:0007669"/>
    <property type="project" value="InterPro"/>
</dbReference>
<evidence type="ECO:0000313" key="8">
    <source>
        <dbReference type="EMBL" id="KYC42460.1"/>
    </source>
</evidence>
<feature type="repeat" description="WD" evidence="4">
    <location>
        <begin position="976"/>
        <end position="1017"/>
    </location>
</feature>
<dbReference type="PROSITE" id="PS00678">
    <property type="entry name" value="WD_REPEATS_1"/>
    <property type="match status" value="11"/>
</dbReference>
<dbReference type="InterPro" id="IPR019775">
    <property type="entry name" value="WD40_repeat_CS"/>
</dbReference>
<feature type="domain" description="EML-like second beta-propeller" evidence="6">
    <location>
        <begin position="646"/>
        <end position="806"/>
    </location>
</feature>
<dbReference type="SUPFAM" id="SSF50978">
    <property type="entry name" value="WD40 repeat-like"/>
    <property type="match status" value="3"/>
</dbReference>
<feature type="domain" description="vWA-MoxR associated protein N-terminal HTH" evidence="7">
    <location>
        <begin position="1"/>
        <end position="85"/>
    </location>
</feature>
<evidence type="ECO:0000256" key="2">
    <source>
        <dbReference type="ARBA" id="ARBA00022737"/>
    </source>
</evidence>
<evidence type="ECO:0000259" key="7">
    <source>
        <dbReference type="Pfam" id="PF26355"/>
    </source>
</evidence>
<accession>A0A139XCN9</accession>
<keyword evidence="1 4" id="KW-0853">WD repeat</keyword>
<feature type="repeat" description="WD" evidence="4">
    <location>
        <begin position="765"/>
        <end position="807"/>
    </location>
</feature>
<dbReference type="InterPro" id="IPR058651">
    <property type="entry name" value="HTH_VMAP-M9"/>
</dbReference>
<evidence type="ECO:0000256" key="3">
    <source>
        <dbReference type="ARBA" id="ARBA00025536"/>
    </source>
</evidence>
<keyword evidence="9" id="KW-1185">Reference proteome</keyword>
<dbReference type="SMART" id="SM00320">
    <property type="entry name" value="WD40"/>
    <property type="match status" value="14"/>
</dbReference>
<feature type="repeat" description="WD" evidence="4">
    <location>
        <begin position="1060"/>
        <end position="1101"/>
    </location>
</feature>
<feature type="domain" description="NB-ARC" evidence="5">
    <location>
        <begin position="150"/>
        <end position="252"/>
    </location>
</feature>
<dbReference type="InterPro" id="IPR055442">
    <property type="entry name" value="Beta-prop_EML-like_2nd"/>
</dbReference>
<dbReference type="InterPro" id="IPR027417">
    <property type="entry name" value="P-loop_NTPase"/>
</dbReference>